<evidence type="ECO:0000313" key="5">
    <source>
        <dbReference type="EMBL" id="SEE16511.1"/>
    </source>
</evidence>
<proteinExistence type="predicted"/>
<dbReference type="SMART" id="SM00421">
    <property type="entry name" value="HTH_LUXR"/>
    <property type="match status" value="1"/>
</dbReference>
<organism evidence="5 6">
    <name type="scientific">Polaribacter dokdonensis DSW-5</name>
    <dbReference type="NCBI Taxonomy" id="1300348"/>
    <lineage>
        <taxon>Bacteria</taxon>
        <taxon>Pseudomonadati</taxon>
        <taxon>Bacteroidota</taxon>
        <taxon>Flavobacteriia</taxon>
        <taxon>Flavobacteriales</taxon>
        <taxon>Flavobacteriaceae</taxon>
    </lineage>
</organism>
<feature type="domain" description="HTH luxR-type" evidence="4">
    <location>
        <begin position="188"/>
        <end position="253"/>
    </location>
</feature>
<evidence type="ECO:0000256" key="3">
    <source>
        <dbReference type="ARBA" id="ARBA00023163"/>
    </source>
</evidence>
<dbReference type="Gene3D" id="1.10.10.10">
    <property type="entry name" value="Winged helix-like DNA-binding domain superfamily/Winged helix DNA-binding domain"/>
    <property type="match status" value="1"/>
</dbReference>
<dbReference type="PANTHER" id="PTHR44688">
    <property type="entry name" value="DNA-BINDING TRANSCRIPTIONAL ACTIVATOR DEVR_DOSR"/>
    <property type="match status" value="1"/>
</dbReference>
<comment type="caution">
    <text evidence="5">The sequence shown here is derived from an EMBL/GenBank/DDBJ whole genome shotgun (WGS) entry which is preliminary data.</text>
</comment>
<dbReference type="SUPFAM" id="SSF46894">
    <property type="entry name" value="C-terminal effector domain of the bipartite response regulators"/>
    <property type="match status" value="1"/>
</dbReference>
<dbReference type="EMBL" id="FNUE01000001">
    <property type="protein sequence ID" value="SEE16511.1"/>
    <property type="molecule type" value="Genomic_DNA"/>
</dbReference>
<dbReference type="InterPro" id="IPR016032">
    <property type="entry name" value="Sig_transdc_resp-reg_C-effctor"/>
</dbReference>
<name>A0A1H5GM41_9FLAO</name>
<evidence type="ECO:0000259" key="4">
    <source>
        <dbReference type="PROSITE" id="PS50043"/>
    </source>
</evidence>
<sequence>MIRAMETIYSSKYLQTTFELETNLLIQDWILSPNSLEEFKNEMLAFVRLHKIYKVKNTLWLQKNFSLELDSKTQLWLEDNVNIPILKYGNQKCAFVIGNDLYAHLTILESFDKCHSCIAPKHFVTEEKARKWLQEETVISKRFSKKRFFFDGLDDEDNLIIRMPSQDIKHTLKSLNTLLEKETFKTDHENKFNLLTSREKEIMMHISKRENHKSIAEKLFISIHTVRTHYKNIKAKLDFESNTELVRFINTYSF</sequence>
<accession>A0A1H5GM41</accession>
<dbReference type="PANTHER" id="PTHR44688:SF16">
    <property type="entry name" value="DNA-BINDING TRANSCRIPTIONAL ACTIVATOR DEVR_DOSR"/>
    <property type="match status" value="1"/>
</dbReference>
<keyword evidence="6" id="KW-1185">Reference proteome</keyword>
<gene>
    <name evidence="5" type="ORF">SAMN05444353_1015</name>
</gene>
<dbReference type="CDD" id="cd06170">
    <property type="entry name" value="LuxR_C_like"/>
    <property type="match status" value="1"/>
</dbReference>
<protein>
    <submittedName>
        <fullName evidence="5">Regulatory protein, luxR family</fullName>
    </submittedName>
</protein>
<dbReference type="Proteomes" id="UP000183071">
    <property type="component" value="Unassembled WGS sequence"/>
</dbReference>
<dbReference type="InterPro" id="IPR036388">
    <property type="entry name" value="WH-like_DNA-bd_sf"/>
</dbReference>
<dbReference type="PRINTS" id="PR00038">
    <property type="entry name" value="HTHLUXR"/>
</dbReference>
<reference evidence="5 6" key="1">
    <citation type="submission" date="2016-10" db="EMBL/GenBank/DDBJ databases">
        <authorList>
            <person name="Varghese N."/>
            <person name="Submissions S."/>
        </authorList>
    </citation>
    <scope>NUCLEOTIDE SEQUENCE [LARGE SCALE GENOMIC DNA]</scope>
    <source>
        <strain evidence="5 6">DSW-5</strain>
    </source>
</reference>
<dbReference type="InterPro" id="IPR000792">
    <property type="entry name" value="Tscrpt_reg_LuxR_C"/>
</dbReference>
<keyword evidence="3" id="KW-0804">Transcription</keyword>
<evidence type="ECO:0000256" key="1">
    <source>
        <dbReference type="ARBA" id="ARBA00023015"/>
    </source>
</evidence>
<evidence type="ECO:0000313" key="6">
    <source>
        <dbReference type="Proteomes" id="UP000183071"/>
    </source>
</evidence>
<keyword evidence="1" id="KW-0805">Transcription regulation</keyword>
<dbReference type="Pfam" id="PF00196">
    <property type="entry name" value="GerE"/>
    <property type="match status" value="1"/>
</dbReference>
<keyword evidence="2" id="KW-0238">DNA-binding</keyword>
<evidence type="ECO:0000256" key="2">
    <source>
        <dbReference type="ARBA" id="ARBA00023125"/>
    </source>
</evidence>
<dbReference type="PROSITE" id="PS50043">
    <property type="entry name" value="HTH_LUXR_2"/>
    <property type="match status" value="1"/>
</dbReference>